<evidence type="ECO:0000313" key="7">
    <source>
        <dbReference type="Proteomes" id="UP001178461"/>
    </source>
</evidence>
<keyword evidence="6" id="KW-0378">Hydrolase</keyword>
<gene>
    <name evidence="6" type="ORF">PODLI_1B010732</name>
</gene>
<sequence>MWLMIVLAYMTEGIVSSGEFQELNKPNPEQFLNTDGIIRRWDYPSEVHDNILTADGYYLTMNRIPYGRGGKHGSRPAVLVIPGLIMESSTWVSNIPSNSLGFILADAGYDVWLGNVRGTSWSRKHQNLSVLQQEFWNFSFHEMSLYDLPAMIDYILQENGQKQIYYIGHSQGATLGFIAFSMMPEVAEKIKLFFVFAPAYTFQNSKGPVIQILFFPDFLIKVIFGTKEFRLLSRSLRAFVAKICSSQLIQNLCAQSLYLIGGFNKNSLNVSRVDVYQAHFPDFTSVKNIVHWGQAAKTGELKYFDYGCKNEEKYHQARMCFVVVTLVLIFCNIYSRSQLHLSTNGRCSRMWLLVIMMVVQGTVNPVESKSKTEVNPEVYMNISEKIRYWGYPSEEYEVITKDGYFLSLNRIPGGLKATILLIHGLDLEGSDWIANPPHQSLGFILADAGYDVWIGNNRGNSWSRRHQNLTIEEEAFWDFSFHEMGIYDLPAMTDFILQKTGWDKIYCGGHAQGSTVAFVAFSVIPQMSEKIKMFFAMGPAYTFHFSISPIIRVLRMPNTLFKIIFGTKEFCLLSPKLKELLAQKCSCRPVDVICKQALLLIGGFNEKNLNVSRTDVYTSIFPDYTSVKNLIHWNQSGRTGEFKYFDYGPKNIDKYNQMTPPFYKIEEITVPIAMWSGGQDWVCRPKEAAQLRSRIPHLVYHKEYPDWDHWDFIWGIDAHQRMYMEILDLMQK</sequence>
<dbReference type="InterPro" id="IPR000073">
    <property type="entry name" value="AB_hydrolase_1"/>
</dbReference>
<dbReference type="AlphaFoldDB" id="A0AA35KD48"/>
<dbReference type="GO" id="GO:0016787">
    <property type="term" value="F:hydrolase activity"/>
    <property type="evidence" value="ECO:0007669"/>
    <property type="project" value="UniProtKB-KW"/>
</dbReference>
<evidence type="ECO:0000259" key="5">
    <source>
        <dbReference type="Pfam" id="PF00561"/>
    </source>
</evidence>
<evidence type="ECO:0000256" key="2">
    <source>
        <dbReference type="ARBA" id="ARBA00022963"/>
    </source>
</evidence>
<proteinExistence type="inferred from homology"/>
<evidence type="ECO:0000256" key="4">
    <source>
        <dbReference type="SAM" id="SignalP"/>
    </source>
</evidence>
<accession>A0AA35KD48</accession>
<organism evidence="6 7">
    <name type="scientific">Podarcis lilfordi</name>
    <name type="common">Lilford's wall lizard</name>
    <dbReference type="NCBI Taxonomy" id="74358"/>
    <lineage>
        <taxon>Eukaryota</taxon>
        <taxon>Metazoa</taxon>
        <taxon>Chordata</taxon>
        <taxon>Craniata</taxon>
        <taxon>Vertebrata</taxon>
        <taxon>Euteleostomi</taxon>
        <taxon>Lepidosauria</taxon>
        <taxon>Squamata</taxon>
        <taxon>Bifurcata</taxon>
        <taxon>Unidentata</taxon>
        <taxon>Episquamata</taxon>
        <taxon>Laterata</taxon>
        <taxon>Lacertibaenia</taxon>
        <taxon>Lacertidae</taxon>
        <taxon>Podarcis</taxon>
    </lineage>
</organism>
<evidence type="ECO:0000256" key="1">
    <source>
        <dbReference type="ARBA" id="ARBA00010701"/>
    </source>
</evidence>
<dbReference type="Proteomes" id="UP001178461">
    <property type="component" value="Chromosome 5"/>
</dbReference>
<dbReference type="PANTHER" id="PTHR11005">
    <property type="entry name" value="LYSOSOMAL ACID LIPASE-RELATED"/>
    <property type="match status" value="1"/>
</dbReference>
<feature type="signal peptide" evidence="4">
    <location>
        <begin position="1"/>
        <end position="17"/>
    </location>
</feature>
<dbReference type="FunFam" id="3.40.50.1820:FF:000012">
    <property type="entry name" value="Lipase"/>
    <property type="match status" value="2"/>
</dbReference>
<dbReference type="EMBL" id="OX395130">
    <property type="protein sequence ID" value="CAI5774678.1"/>
    <property type="molecule type" value="Genomic_DNA"/>
</dbReference>
<feature type="chain" id="PRO_5041414659" evidence="4">
    <location>
        <begin position="18"/>
        <end position="732"/>
    </location>
</feature>
<dbReference type="SUPFAM" id="SSF53474">
    <property type="entry name" value="alpha/beta-Hydrolases"/>
    <property type="match status" value="2"/>
</dbReference>
<feature type="domain" description="AB hydrolase-1" evidence="5">
    <location>
        <begin position="418"/>
        <end position="715"/>
    </location>
</feature>
<keyword evidence="3" id="KW-0443">Lipid metabolism</keyword>
<evidence type="ECO:0000256" key="3">
    <source>
        <dbReference type="ARBA" id="ARBA00023098"/>
    </source>
</evidence>
<dbReference type="InterPro" id="IPR029058">
    <property type="entry name" value="AB_hydrolase_fold"/>
</dbReference>
<name>A0AA35KD48_9SAUR</name>
<comment type="similarity">
    <text evidence="1">Belongs to the AB hydrolase superfamily. Lipase family.</text>
</comment>
<keyword evidence="7" id="KW-1185">Reference proteome</keyword>
<dbReference type="GO" id="GO:0016042">
    <property type="term" value="P:lipid catabolic process"/>
    <property type="evidence" value="ECO:0007669"/>
    <property type="project" value="UniProtKB-KW"/>
</dbReference>
<protein>
    <submittedName>
        <fullName evidence="6">AB hydrolase-1 domain-containing protein</fullName>
    </submittedName>
</protein>
<dbReference type="Pfam" id="PF00561">
    <property type="entry name" value="Abhydrolase_1"/>
    <property type="match status" value="2"/>
</dbReference>
<dbReference type="Gene3D" id="3.40.50.1820">
    <property type="entry name" value="alpha/beta hydrolase"/>
    <property type="match status" value="2"/>
</dbReference>
<keyword evidence="2" id="KW-0442">Lipid degradation</keyword>
<reference evidence="6" key="1">
    <citation type="submission" date="2022-12" db="EMBL/GenBank/DDBJ databases">
        <authorList>
            <person name="Alioto T."/>
            <person name="Alioto T."/>
            <person name="Gomez Garrido J."/>
        </authorList>
    </citation>
    <scope>NUCLEOTIDE SEQUENCE</scope>
</reference>
<evidence type="ECO:0000313" key="6">
    <source>
        <dbReference type="EMBL" id="CAI5774678.1"/>
    </source>
</evidence>
<keyword evidence="4" id="KW-0732">Signal</keyword>
<feature type="domain" description="AB hydrolase-1" evidence="5">
    <location>
        <begin position="76"/>
        <end position="294"/>
    </location>
</feature>